<keyword evidence="2" id="KW-0175">Coiled coil</keyword>
<dbReference type="Proteomes" id="UP000547209">
    <property type="component" value="Unassembled WGS sequence"/>
</dbReference>
<evidence type="ECO:0000256" key="3">
    <source>
        <dbReference type="SAM" id="SignalP"/>
    </source>
</evidence>
<evidence type="ECO:0000313" key="4">
    <source>
        <dbReference type="EMBL" id="MBB6672585.1"/>
    </source>
</evidence>
<accession>A0A7X0RUD3</accession>
<keyword evidence="5" id="KW-1185">Reference proteome</keyword>
<gene>
    <name evidence="4" type="ORF">H7C19_18040</name>
</gene>
<reference evidence="4 5" key="1">
    <citation type="submission" date="2020-08" db="EMBL/GenBank/DDBJ databases">
        <title>Cohnella phylogeny.</title>
        <authorList>
            <person name="Dunlap C."/>
        </authorList>
    </citation>
    <scope>NUCLEOTIDE SEQUENCE [LARGE SCALE GENOMIC DNA]</scope>
    <source>
        <strain evidence="4 5">DSM 28246</strain>
    </source>
</reference>
<feature type="signal peptide" evidence="3">
    <location>
        <begin position="1"/>
        <end position="23"/>
    </location>
</feature>
<feature type="chain" id="PRO_5031482365" description="Tetratricopeptide repeat protein" evidence="3">
    <location>
        <begin position="24"/>
        <end position="212"/>
    </location>
</feature>
<evidence type="ECO:0000256" key="1">
    <source>
        <dbReference type="PROSITE-ProRule" id="PRU00339"/>
    </source>
</evidence>
<dbReference type="SUPFAM" id="SSF48452">
    <property type="entry name" value="TPR-like"/>
    <property type="match status" value="1"/>
</dbReference>
<protein>
    <recommendedName>
        <fullName evidence="6">Tetratricopeptide repeat protein</fullName>
    </recommendedName>
</protein>
<dbReference type="AlphaFoldDB" id="A0A7X0RUD3"/>
<feature type="repeat" description="TPR" evidence="1">
    <location>
        <begin position="25"/>
        <end position="58"/>
    </location>
</feature>
<dbReference type="RefSeq" id="WP_185144063.1">
    <property type="nucleotide sequence ID" value="NZ_JACJVP010000029.1"/>
</dbReference>
<sequence>MKKMILVLLTAAFLVLISGCGKSDFDKYMDQGKEQLRLEEFDEALKSFDNALIEEPTNKDAKALYDRAKKSFDDFNEKKNIEETNKQMHLEIDQYYKNRVDIYNKIKEHLDPLDAKNFSIGVFKRMELQQVFEGLSNRMDAINIDATTTSPVESIKAELDGKLTNSISNVLAALSRSESQPESKYNGVYLKFANDSLVEWNNEVQKYKNMAP</sequence>
<evidence type="ECO:0000256" key="2">
    <source>
        <dbReference type="SAM" id="Coils"/>
    </source>
</evidence>
<name>A0A7X0RUD3_9BACL</name>
<evidence type="ECO:0008006" key="6">
    <source>
        <dbReference type="Google" id="ProtNLM"/>
    </source>
</evidence>
<keyword evidence="3" id="KW-0732">Signal</keyword>
<dbReference type="InterPro" id="IPR011990">
    <property type="entry name" value="TPR-like_helical_dom_sf"/>
</dbReference>
<proteinExistence type="predicted"/>
<feature type="coiled-coil region" evidence="2">
    <location>
        <begin position="58"/>
        <end position="98"/>
    </location>
</feature>
<dbReference type="PROSITE" id="PS50005">
    <property type="entry name" value="TPR"/>
    <property type="match status" value="1"/>
</dbReference>
<keyword evidence="1" id="KW-0802">TPR repeat</keyword>
<dbReference type="InterPro" id="IPR019734">
    <property type="entry name" value="TPR_rpt"/>
</dbReference>
<evidence type="ECO:0000313" key="5">
    <source>
        <dbReference type="Proteomes" id="UP000547209"/>
    </source>
</evidence>
<dbReference type="PROSITE" id="PS51257">
    <property type="entry name" value="PROKAR_LIPOPROTEIN"/>
    <property type="match status" value="1"/>
</dbReference>
<dbReference type="EMBL" id="JACJVP010000029">
    <property type="protein sequence ID" value="MBB6672585.1"/>
    <property type="molecule type" value="Genomic_DNA"/>
</dbReference>
<organism evidence="4 5">
    <name type="scientific">Cohnella nanjingensis</name>
    <dbReference type="NCBI Taxonomy" id="1387779"/>
    <lineage>
        <taxon>Bacteria</taxon>
        <taxon>Bacillati</taxon>
        <taxon>Bacillota</taxon>
        <taxon>Bacilli</taxon>
        <taxon>Bacillales</taxon>
        <taxon>Paenibacillaceae</taxon>
        <taxon>Cohnella</taxon>
    </lineage>
</organism>
<comment type="caution">
    <text evidence="4">The sequence shown here is derived from an EMBL/GenBank/DDBJ whole genome shotgun (WGS) entry which is preliminary data.</text>
</comment>